<name>A0A839HK49_9BURK</name>
<evidence type="ECO:0000256" key="3">
    <source>
        <dbReference type="ARBA" id="ARBA00023004"/>
    </source>
</evidence>
<dbReference type="EMBL" id="JACIVI010000003">
    <property type="protein sequence ID" value="MBB1162433.1"/>
    <property type="molecule type" value="Genomic_DNA"/>
</dbReference>
<accession>A0A839HK49</accession>
<keyword evidence="3" id="KW-0408">Iron</keyword>
<sequence length="175" mass="18854">MAPIRRSSSAPCRPWPCCPPCRPWTSGCATTPETCKVSVHSWGRPLCRSADLPERGAAHRFELPGADGRPQAAFVLRVEGELRAYLNRCAHQPTELDWNPGQFWDAEGRELICSLHGAAYEPRSGRCLGGPCGRGRLQPVAVHEQDGWVYGPAPAAGGSADDNAPSAPNPLPHAR</sequence>
<dbReference type="Pfam" id="PF00355">
    <property type="entry name" value="Rieske"/>
    <property type="match status" value="1"/>
</dbReference>
<keyword evidence="2" id="KW-0479">Metal-binding</keyword>
<protein>
    <submittedName>
        <fullName evidence="7">Rieske 2Fe-2S domain-containing protein</fullName>
    </submittedName>
</protein>
<dbReference type="InterPro" id="IPR036922">
    <property type="entry name" value="Rieske_2Fe-2S_sf"/>
</dbReference>
<feature type="compositionally biased region" description="Low complexity" evidence="5">
    <location>
        <begin position="151"/>
        <end position="166"/>
    </location>
</feature>
<evidence type="ECO:0000256" key="1">
    <source>
        <dbReference type="ARBA" id="ARBA00022714"/>
    </source>
</evidence>
<gene>
    <name evidence="7" type="ORF">H4F90_10610</name>
</gene>
<keyword evidence="8" id="KW-1185">Reference proteome</keyword>
<evidence type="ECO:0000313" key="7">
    <source>
        <dbReference type="EMBL" id="MBB1162433.1"/>
    </source>
</evidence>
<comment type="caution">
    <text evidence="7">The sequence shown here is derived from an EMBL/GenBank/DDBJ whole genome shotgun (WGS) entry which is preliminary data.</text>
</comment>
<evidence type="ECO:0000259" key="6">
    <source>
        <dbReference type="PROSITE" id="PS51296"/>
    </source>
</evidence>
<keyword evidence="4" id="KW-0411">Iron-sulfur</keyword>
<evidence type="ECO:0000256" key="2">
    <source>
        <dbReference type="ARBA" id="ARBA00022723"/>
    </source>
</evidence>
<dbReference type="PROSITE" id="PS51296">
    <property type="entry name" value="RIESKE"/>
    <property type="match status" value="1"/>
</dbReference>
<feature type="domain" description="Rieske" evidence="6">
    <location>
        <begin position="44"/>
        <end position="151"/>
    </location>
</feature>
<dbReference type="Proteomes" id="UP000586093">
    <property type="component" value="Unassembled WGS sequence"/>
</dbReference>
<evidence type="ECO:0000256" key="5">
    <source>
        <dbReference type="SAM" id="MobiDB-lite"/>
    </source>
</evidence>
<dbReference type="GO" id="GO:0051537">
    <property type="term" value="F:2 iron, 2 sulfur cluster binding"/>
    <property type="evidence" value="ECO:0007669"/>
    <property type="project" value="UniProtKB-KW"/>
</dbReference>
<dbReference type="PANTHER" id="PTHR40261">
    <property type="match status" value="1"/>
</dbReference>
<feature type="region of interest" description="Disordered" evidence="5">
    <location>
        <begin position="151"/>
        <end position="175"/>
    </location>
</feature>
<dbReference type="SUPFAM" id="SSF50022">
    <property type="entry name" value="ISP domain"/>
    <property type="match status" value="1"/>
</dbReference>
<organism evidence="7 8">
    <name type="scientific">Aquariibacter albus</name>
    <dbReference type="NCBI Taxonomy" id="2759899"/>
    <lineage>
        <taxon>Bacteria</taxon>
        <taxon>Pseudomonadati</taxon>
        <taxon>Pseudomonadota</taxon>
        <taxon>Betaproteobacteria</taxon>
        <taxon>Burkholderiales</taxon>
        <taxon>Sphaerotilaceae</taxon>
        <taxon>Aquariibacter</taxon>
    </lineage>
</organism>
<dbReference type="Gene3D" id="2.102.10.10">
    <property type="entry name" value="Rieske [2Fe-2S] iron-sulphur domain"/>
    <property type="match status" value="1"/>
</dbReference>
<keyword evidence="1" id="KW-0001">2Fe-2S</keyword>
<dbReference type="CDD" id="cd03467">
    <property type="entry name" value="Rieske"/>
    <property type="match status" value="1"/>
</dbReference>
<dbReference type="AlphaFoldDB" id="A0A839HK49"/>
<reference evidence="7 8" key="1">
    <citation type="submission" date="2020-08" db="EMBL/GenBank/DDBJ databases">
        <title>Aquariorum lacteus gen. nov., sp. nov., a new member of the family Comamonadaceae, isolated from freshwater aquarium.</title>
        <authorList>
            <person name="Chun S.-J."/>
        </authorList>
    </citation>
    <scope>NUCLEOTIDE SEQUENCE [LARGE SCALE GENOMIC DNA]</scope>
    <source>
        <strain evidence="7 8">SJAQ100</strain>
    </source>
</reference>
<evidence type="ECO:0000313" key="8">
    <source>
        <dbReference type="Proteomes" id="UP000586093"/>
    </source>
</evidence>
<dbReference type="GO" id="GO:0046872">
    <property type="term" value="F:metal ion binding"/>
    <property type="evidence" value="ECO:0007669"/>
    <property type="project" value="UniProtKB-KW"/>
</dbReference>
<dbReference type="PANTHER" id="PTHR40261:SF1">
    <property type="entry name" value="RIESKE DOMAIN-CONTAINING PROTEIN"/>
    <property type="match status" value="1"/>
</dbReference>
<evidence type="ECO:0000256" key="4">
    <source>
        <dbReference type="ARBA" id="ARBA00023014"/>
    </source>
</evidence>
<proteinExistence type="predicted"/>
<dbReference type="InterPro" id="IPR017941">
    <property type="entry name" value="Rieske_2Fe-2S"/>
</dbReference>